<keyword evidence="3" id="KW-1185">Reference proteome</keyword>
<dbReference type="RefSeq" id="WP_123639147.1">
    <property type="nucleotide sequence ID" value="NZ_RJUK01000002.1"/>
</dbReference>
<dbReference type="Pfam" id="PF01323">
    <property type="entry name" value="DSBA"/>
    <property type="match status" value="1"/>
</dbReference>
<proteinExistence type="predicted"/>
<dbReference type="EMBL" id="RJUK01000002">
    <property type="protein sequence ID" value="ROQ18537.1"/>
    <property type="molecule type" value="Genomic_DNA"/>
</dbReference>
<dbReference type="PANTHER" id="PTHR13887">
    <property type="entry name" value="GLUTATHIONE S-TRANSFERASE KAPPA"/>
    <property type="match status" value="1"/>
</dbReference>
<dbReference type="OrthoDB" id="9799122at2"/>
<accession>A0A3N1NUA5</accession>
<sequence length="219" mass="24381">MKHLHIDIVSDVACPWCAIGYARLDKAKRALAGEIEFTEQWRAFELNPDDDAQPEPILPALARKYGRPEAEMQAAQAEMMGIAKSLGLNFEKMQERYTCNTFDAHRLLKWAAPQDKATFLKKALFEAYFGRAEDVSKPGVLIGCAKAAGLDADEAQRILESDEFGQAVMEEERSYQNAGVTAVPAFVVNQRYLISGAQEADTLVEAFRTMAQEMDSNPQ</sequence>
<feature type="domain" description="DSBA-like thioredoxin" evidence="1">
    <location>
        <begin position="6"/>
        <end position="207"/>
    </location>
</feature>
<dbReference type="InterPro" id="IPR001853">
    <property type="entry name" value="DSBA-like_thioredoxin_dom"/>
</dbReference>
<keyword evidence="2" id="KW-0413">Isomerase</keyword>
<comment type="caution">
    <text evidence="2">The sequence shown here is derived from an EMBL/GenBank/DDBJ whole genome shotgun (WGS) entry which is preliminary data.</text>
</comment>
<dbReference type="Gene3D" id="3.40.30.10">
    <property type="entry name" value="Glutaredoxin"/>
    <property type="match status" value="1"/>
</dbReference>
<evidence type="ECO:0000313" key="2">
    <source>
        <dbReference type="EMBL" id="ROQ18537.1"/>
    </source>
</evidence>
<dbReference type="CDD" id="cd03024">
    <property type="entry name" value="DsbA_FrnE"/>
    <property type="match status" value="1"/>
</dbReference>
<organism evidence="2 3">
    <name type="scientific">Marinimicrobium koreense</name>
    <dbReference type="NCBI Taxonomy" id="306545"/>
    <lineage>
        <taxon>Bacteria</taxon>
        <taxon>Pseudomonadati</taxon>
        <taxon>Pseudomonadota</taxon>
        <taxon>Gammaproteobacteria</taxon>
        <taxon>Cellvibrionales</taxon>
        <taxon>Cellvibrionaceae</taxon>
        <taxon>Marinimicrobium</taxon>
    </lineage>
</organism>
<evidence type="ECO:0000259" key="1">
    <source>
        <dbReference type="Pfam" id="PF01323"/>
    </source>
</evidence>
<dbReference type="InterPro" id="IPR036249">
    <property type="entry name" value="Thioredoxin-like_sf"/>
</dbReference>
<protein>
    <submittedName>
        <fullName evidence="2">Putative DsbA family dithiol-disulfide isomerase</fullName>
    </submittedName>
</protein>
<dbReference type="Proteomes" id="UP000273643">
    <property type="component" value="Unassembled WGS sequence"/>
</dbReference>
<dbReference type="AlphaFoldDB" id="A0A3N1NUA5"/>
<dbReference type="PANTHER" id="PTHR13887:SF41">
    <property type="entry name" value="THIOREDOXIN SUPERFAMILY PROTEIN"/>
    <property type="match status" value="1"/>
</dbReference>
<reference evidence="2 3" key="1">
    <citation type="submission" date="2018-11" db="EMBL/GenBank/DDBJ databases">
        <title>Genomic Encyclopedia of Type Strains, Phase IV (KMG-IV): sequencing the most valuable type-strain genomes for metagenomic binning, comparative biology and taxonomic classification.</title>
        <authorList>
            <person name="Goeker M."/>
        </authorList>
    </citation>
    <scope>NUCLEOTIDE SEQUENCE [LARGE SCALE GENOMIC DNA]</scope>
    <source>
        <strain evidence="2 3">DSM 16974</strain>
    </source>
</reference>
<dbReference type="GO" id="GO:0016853">
    <property type="term" value="F:isomerase activity"/>
    <property type="evidence" value="ECO:0007669"/>
    <property type="project" value="UniProtKB-KW"/>
</dbReference>
<dbReference type="GO" id="GO:0016491">
    <property type="term" value="F:oxidoreductase activity"/>
    <property type="evidence" value="ECO:0007669"/>
    <property type="project" value="InterPro"/>
</dbReference>
<name>A0A3N1NUA5_9GAMM</name>
<evidence type="ECO:0000313" key="3">
    <source>
        <dbReference type="Proteomes" id="UP000273643"/>
    </source>
</evidence>
<dbReference type="SUPFAM" id="SSF52833">
    <property type="entry name" value="Thioredoxin-like"/>
    <property type="match status" value="1"/>
</dbReference>
<gene>
    <name evidence="2" type="ORF">EDC38_2764</name>
</gene>